<dbReference type="EC" id="1.2.1.84" evidence="4"/>
<dbReference type="GO" id="GO:0005777">
    <property type="term" value="C:peroxisome"/>
    <property type="evidence" value="ECO:0007669"/>
    <property type="project" value="TreeGrafter"/>
</dbReference>
<keyword evidence="3 4" id="KW-0443">Lipid metabolism</keyword>
<dbReference type="Proteomes" id="UP001154114">
    <property type="component" value="Chromosome 11"/>
</dbReference>
<name>A0A9P0BMM2_CHRIL</name>
<dbReference type="GO" id="GO:0080019">
    <property type="term" value="F:alcohol-forming very long-chain fatty acyl-CoA reductase activity"/>
    <property type="evidence" value="ECO:0007669"/>
    <property type="project" value="InterPro"/>
</dbReference>
<evidence type="ECO:0000259" key="5">
    <source>
        <dbReference type="Pfam" id="PF03015"/>
    </source>
</evidence>
<feature type="domain" description="Thioester reductase (TE)" evidence="6">
    <location>
        <begin position="102"/>
        <end position="237"/>
    </location>
</feature>
<evidence type="ECO:0000256" key="4">
    <source>
        <dbReference type="RuleBase" id="RU363097"/>
    </source>
</evidence>
<evidence type="ECO:0000256" key="2">
    <source>
        <dbReference type="ARBA" id="ARBA00022516"/>
    </source>
</evidence>
<dbReference type="Pfam" id="PF03015">
    <property type="entry name" value="Sterile"/>
    <property type="match status" value="1"/>
</dbReference>
<sequence>MLATRPSSALVKNRCLFSGKSQITRNKEESKCVQPVRSQVSIADFYAGKSVFITGVTGFVGKVCVEKLLYSCKDIDKVFVLVRDKKDESVSKRIDKIIDSPVFVHVSTAYCNTHVKVLDEKVYLPPAPLDDVLKYLEEPERNYNRISKLYRDRPNTYTYAKALAESYVMRSHGDIPTVIVRPSIVVSSSKEPIPGWSDTMQGSSALIASSWKGLNRVVLGHRHNVLDFIPVDYVSNLLIAAAANCHSSKDIAVHNCCTSSANPLTFDMVLKFLEKKEADKSSYNLSYPRVLFTENKQLLSLLSLLLQTGPAYAADLLRRIRGKKPIYMKIQSQLSAAHDTLDYFTSHSWIFKSNSTQQLYNSLQPSDKKEFYFDSSDINWDEYFETYLDGIERFLLKPRSRN</sequence>
<evidence type="ECO:0000313" key="7">
    <source>
        <dbReference type="EMBL" id="CAH0581580.1"/>
    </source>
</evidence>
<keyword evidence="4" id="KW-0521">NADP</keyword>
<accession>A0A9P0BMM2</accession>
<reference evidence="7" key="1">
    <citation type="submission" date="2021-12" db="EMBL/GenBank/DDBJ databases">
        <authorList>
            <person name="King R."/>
        </authorList>
    </citation>
    <scope>NUCLEOTIDE SEQUENCE</scope>
</reference>
<dbReference type="InterPro" id="IPR033640">
    <property type="entry name" value="FAR_C"/>
</dbReference>
<dbReference type="Gene3D" id="3.40.50.720">
    <property type="entry name" value="NAD(P)-binding Rossmann-like Domain"/>
    <property type="match status" value="2"/>
</dbReference>
<dbReference type="CDD" id="cd09071">
    <property type="entry name" value="FAR_C"/>
    <property type="match status" value="1"/>
</dbReference>
<evidence type="ECO:0000256" key="1">
    <source>
        <dbReference type="ARBA" id="ARBA00005928"/>
    </source>
</evidence>
<dbReference type="EMBL" id="LR824014">
    <property type="protein sequence ID" value="CAH0581580.1"/>
    <property type="molecule type" value="Genomic_DNA"/>
</dbReference>
<comment type="function">
    <text evidence="4">Catalyzes the reduction of fatty acyl-CoA to fatty alcohols.</text>
</comment>
<dbReference type="PANTHER" id="PTHR11011:SF45">
    <property type="entry name" value="FATTY ACYL-COA REDUCTASE CG8306-RELATED"/>
    <property type="match status" value="1"/>
</dbReference>
<dbReference type="PANTHER" id="PTHR11011">
    <property type="entry name" value="MALE STERILITY PROTEIN 2-RELATED"/>
    <property type="match status" value="1"/>
</dbReference>
<dbReference type="AlphaFoldDB" id="A0A9P0BMM2"/>
<feature type="domain" description="Fatty acyl-CoA reductase C-terminal" evidence="5">
    <location>
        <begin position="307"/>
        <end position="397"/>
    </location>
</feature>
<keyword evidence="2 4" id="KW-0444">Lipid biosynthesis</keyword>
<dbReference type="InterPro" id="IPR036291">
    <property type="entry name" value="NAD(P)-bd_dom_sf"/>
</dbReference>
<organism evidence="7 8">
    <name type="scientific">Chrysodeixis includens</name>
    <name type="common">Soybean looper</name>
    <name type="synonym">Pseudoplusia includens</name>
    <dbReference type="NCBI Taxonomy" id="689277"/>
    <lineage>
        <taxon>Eukaryota</taxon>
        <taxon>Metazoa</taxon>
        <taxon>Ecdysozoa</taxon>
        <taxon>Arthropoda</taxon>
        <taxon>Hexapoda</taxon>
        <taxon>Insecta</taxon>
        <taxon>Pterygota</taxon>
        <taxon>Neoptera</taxon>
        <taxon>Endopterygota</taxon>
        <taxon>Lepidoptera</taxon>
        <taxon>Glossata</taxon>
        <taxon>Ditrysia</taxon>
        <taxon>Noctuoidea</taxon>
        <taxon>Noctuidae</taxon>
        <taxon>Plusiinae</taxon>
        <taxon>Chrysodeixis</taxon>
    </lineage>
</organism>
<dbReference type="InterPro" id="IPR013120">
    <property type="entry name" value="FAR_NAD-bd"/>
</dbReference>
<comment type="similarity">
    <text evidence="1 4">Belongs to the fatty acyl-CoA reductase family.</text>
</comment>
<evidence type="ECO:0000313" key="8">
    <source>
        <dbReference type="Proteomes" id="UP001154114"/>
    </source>
</evidence>
<protein>
    <recommendedName>
        <fullName evidence="4">Fatty acyl-CoA reductase</fullName>
        <ecNumber evidence="4">1.2.1.84</ecNumber>
    </recommendedName>
</protein>
<dbReference type="GO" id="GO:0035336">
    <property type="term" value="P:long-chain fatty-acyl-CoA metabolic process"/>
    <property type="evidence" value="ECO:0007669"/>
    <property type="project" value="TreeGrafter"/>
</dbReference>
<evidence type="ECO:0000256" key="3">
    <source>
        <dbReference type="ARBA" id="ARBA00023098"/>
    </source>
</evidence>
<dbReference type="OrthoDB" id="429813at2759"/>
<keyword evidence="8" id="KW-1185">Reference proteome</keyword>
<dbReference type="Pfam" id="PF07993">
    <property type="entry name" value="NAD_binding_4"/>
    <property type="match status" value="1"/>
</dbReference>
<gene>
    <name evidence="7" type="ORF">CINC_LOCUS1722</name>
</gene>
<dbReference type="SUPFAM" id="SSF51735">
    <property type="entry name" value="NAD(P)-binding Rossmann-fold domains"/>
    <property type="match status" value="1"/>
</dbReference>
<dbReference type="GO" id="GO:0102965">
    <property type="term" value="F:alcohol-forming long-chain fatty acyl-CoA reductase activity"/>
    <property type="evidence" value="ECO:0007669"/>
    <property type="project" value="UniProtKB-EC"/>
</dbReference>
<evidence type="ECO:0000259" key="6">
    <source>
        <dbReference type="Pfam" id="PF07993"/>
    </source>
</evidence>
<keyword evidence="4" id="KW-0560">Oxidoreductase</keyword>
<proteinExistence type="inferred from homology"/>
<comment type="catalytic activity">
    <reaction evidence="4">
        <text>a long-chain fatty acyl-CoA + 2 NADPH + 2 H(+) = a long-chain primary fatty alcohol + 2 NADP(+) + CoA</text>
        <dbReference type="Rhea" id="RHEA:52716"/>
        <dbReference type="ChEBI" id="CHEBI:15378"/>
        <dbReference type="ChEBI" id="CHEBI:57287"/>
        <dbReference type="ChEBI" id="CHEBI:57783"/>
        <dbReference type="ChEBI" id="CHEBI:58349"/>
        <dbReference type="ChEBI" id="CHEBI:77396"/>
        <dbReference type="ChEBI" id="CHEBI:83139"/>
        <dbReference type="EC" id="1.2.1.84"/>
    </reaction>
</comment>
<dbReference type="InterPro" id="IPR026055">
    <property type="entry name" value="FAR"/>
</dbReference>